<dbReference type="InterPro" id="IPR025103">
    <property type="entry name" value="DUF4011"/>
</dbReference>
<dbReference type="AlphaFoldDB" id="A0A449B138"/>
<dbReference type="Pfam" id="PF13087">
    <property type="entry name" value="AAA_12"/>
    <property type="match status" value="1"/>
</dbReference>
<evidence type="ECO:0000256" key="4">
    <source>
        <dbReference type="ARBA" id="ARBA00022806"/>
    </source>
</evidence>
<protein>
    <submittedName>
        <fullName evidence="8">Putative DNA helicase</fullName>
    </submittedName>
</protein>
<evidence type="ECO:0000259" key="7">
    <source>
        <dbReference type="Pfam" id="PF13087"/>
    </source>
</evidence>
<dbReference type="CDD" id="cd18808">
    <property type="entry name" value="SF1_C_Upf1"/>
    <property type="match status" value="1"/>
</dbReference>
<dbReference type="GO" id="GO:0016787">
    <property type="term" value="F:hydrolase activity"/>
    <property type="evidence" value="ECO:0007669"/>
    <property type="project" value="UniProtKB-KW"/>
</dbReference>
<dbReference type="GO" id="GO:0043139">
    <property type="term" value="F:5'-3' DNA helicase activity"/>
    <property type="evidence" value="ECO:0007669"/>
    <property type="project" value="TreeGrafter"/>
</dbReference>
<keyword evidence="4 8" id="KW-0347">Helicase</keyword>
<organism evidence="8 9">
    <name type="scientific">Mycoplasmopsis citelli</name>
    <dbReference type="NCBI Taxonomy" id="171281"/>
    <lineage>
        <taxon>Bacteria</taxon>
        <taxon>Bacillati</taxon>
        <taxon>Mycoplasmatota</taxon>
        <taxon>Mycoplasmoidales</taxon>
        <taxon>Metamycoplasmataceae</taxon>
        <taxon>Mycoplasmopsis</taxon>
    </lineage>
</organism>
<dbReference type="InterPro" id="IPR041677">
    <property type="entry name" value="DNA2/NAM7_AAA_11"/>
</dbReference>
<dbReference type="Pfam" id="PF13195">
    <property type="entry name" value="DUF4011"/>
    <property type="match status" value="1"/>
</dbReference>
<keyword evidence="5" id="KW-0067">ATP-binding</keyword>
<feature type="domain" description="DNA2/NAM7 helicase-like C-terminal" evidence="7">
    <location>
        <begin position="710"/>
        <end position="887"/>
    </location>
</feature>
<dbReference type="InterPro" id="IPR047187">
    <property type="entry name" value="SF1_C_Upf1"/>
</dbReference>
<dbReference type="OrthoDB" id="9757917at2"/>
<evidence type="ECO:0000256" key="3">
    <source>
        <dbReference type="ARBA" id="ARBA00022801"/>
    </source>
</evidence>
<dbReference type="InterPro" id="IPR027417">
    <property type="entry name" value="P-loop_NTPase"/>
</dbReference>
<evidence type="ECO:0000259" key="6">
    <source>
        <dbReference type="Pfam" id="PF13086"/>
    </source>
</evidence>
<dbReference type="SUPFAM" id="SSF52540">
    <property type="entry name" value="P-loop containing nucleoside triphosphate hydrolases"/>
    <property type="match status" value="1"/>
</dbReference>
<keyword evidence="3" id="KW-0378">Hydrolase</keyword>
<sequence length="1058" mass="123515">MDYQKYKTILDNLLNINRSDSSIFTQIKRNAAGETNFFDLYKLFGAENFDYILKNDNFKFHLIEQFLLKAYDIAQKVSDLPTLQKLIEKLHQHQILKGSAFLKQEYPFLETKEKLTEHLQRLIQKSLFNWKRIKDFSETTLEETNMWPLHIGFLMVSLRKEEKAIYAPLIFKEVQIENEKGNLFLSSNGEIKVNEKLLFLLNNYGFSINIESILEQENKIFNIIEKIKEKWKDVYHLPEDIIMPFDQFKNEDITNVNIKFHGGAVLGIFQPSGGYARNRMKQIIENNELESIIDVEINKNKYQDFVDQNIFNPQKSIIRLTASNLSQDKAIISALNQHTIIWGPPGTGKSQTIVNLIINILINNKTAIVGSQKRVALEVIKKRMNELSMFCLFILNSKNKRKREFYKPIKEYLHQIEYFRGQTQNHFPALVSESEIEWANKVKGLIDNSQTKEAFEAIYYLNDHKKDFNGEKDILLAAQLPKNVIFPDKIEYGLTSKKLLNLAKLKFPLSRKYRTLKKLGNKLDEEFIGFEGNLNELANKFKNLSPYEWWLNDYSNPLYAIKDLNSKFKNLTNPAETINSQEIKNIILQRINQRLDQLTIEEKRMYKEFSASVRIKNLTPQRFVKRYASIIKKVFPIVIATPDSDLSGWNKEEFDYGILDESSQIFIENGLTLLYLAKTKILAGDQMQMRPSNWFGIRVTDDTIYGQVDSMLDYCMGLGVYQVLLNKNYRSDYASLMTFSSKTFYNSKLDVVDKANNKTQNPIEVHEVDGIWDDNKNELEGDLALKITKEQLSNYSKIILLAFNAKQFDYLKEQIFLHYPELEEASQNDKLMVKNLENIQGDEADLVIATVAYDKNAKLTSTYVARSGGKNALNVAITRAKEKIIVIKSIKSYEVNITPTSSEDLIIFKNWLEFLESSPQRRLNLLNESFIKNKQDIVSSPSKQWFENILTKKLEQIFFEPEFKILRNYCIGSLTIDYIITYNDIIYKCLIVDVFEYENGYADFASVKDKMKFLASKKYDAFLVNPLNYLDMIKKFKWWVKYAKTPFLKENNQDKKVY</sequence>
<keyword evidence="2" id="KW-0547">Nucleotide-binding</keyword>
<feature type="domain" description="DNA2/NAM7 helicase helicase" evidence="6">
    <location>
        <begin position="323"/>
        <end position="363"/>
    </location>
</feature>
<dbReference type="PANTHER" id="PTHR43788">
    <property type="entry name" value="DNA2/NAM7 HELICASE FAMILY MEMBER"/>
    <property type="match status" value="1"/>
</dbReference>
<evidence type="ECO:0000313" key="8">
    <source>
        <dbReference type="EMBL" id="VEU74317.1"/>
    </source>
</evidence>
<dbReference type="GO" id="GO:0005524">
    <property type="term" value="F:ATP binding"/>
    <property type="evidence" value="ECO:0007669"/>
    <property type="project" value="UniProtKB-KW"/>
</dbReference>
<evidence type="ECO:0000256" key="5">
    <source>
        <dbReference type="ARBA" id="ARBA00022840"/>
    </source>
</evidence>
<dbReference type="Pfam" id="PF13086">
    <property type="entry name" value="AAA_11"/>
    <property type="match status" value="1"/>
</dbReference>
<dbReference type="PANTHER" id="PTHR43788:SF8">
    <property type="entry name" value="DNA-BINDING PROTEIN SMUBP-2"/>
    <property type="match status" value="1"/>
</dbReference>
<reference evidence="8 9" key="1">
    <citation type="submission" date="2019-01" db="EMBL/GenBank/DDBJ databases">
        <authorList>
            <consortium name="Pathogen Informatics"/>
        </authorList>
    </citation>
    <scope>NUCLEOTIDE SEQUENCE [LARGE SCALE GENOMIC DNA]</scope>
    <source>
        <strain evidence="8 9">NCTC10181</strain>
    </source>
</reference>
<evidence type="ECO:0000313" key="9">
    <source>
        <dbReference type="Proteomes" id="UP000290985"/>
    </source>
</evidence>
<dbReference type="RefSeq" id="WP_129725159.1">
    <property type="nucleotide sequence ID" value="NZ_LR215036.1"/>
</dbReference>
<gene>
    <name evidence="8" type="ORF">NCTC10181_00152</name>
</gene>
<evidence type="ECO:0000256" key="1">
    <source>
        <dbReference type="ARBA" id="ARBA00007913"/>
    </source>
</evidence>
<name>A0A449B138_9BACT</name>
<comment type="similarity">
    <text evidence="1">Belongs to the DNA2/NAM7 helicase family.</text>
</comment>
<dbReference type="InterPro" id="IPR041679">
    <property type="entry name" value="DNA2/NAM7-like_C"/>
</dbReference>
<dbReference type="KEGG" id="mcit:NCTC10181_00152"/>
<dbReference type="Proteomes" id="UP000290985">
    <property type="component" value="Chromosome"/>
</dbReference>
<dbReference type="InterPro" id="IPR050534">
    <property type="entry name" value="Coronavir_polyprotein_1ab"/>
</dbReference>
<proteinExistence type="inferred from homology"/>
<dbReference type="EMBL" id="LR215036">
    <property type="protein sequence ID" value="VEU74317.1"/>
    <property type="molecule type" value="Genomic_DNA"/>
</dbReference>
<dbReference type="Gene3D" id="3.40.50.300">
    <property type="entry name" value="P-loop containing nucleotide triphosphate hydrolases"/>
    <property type="match status" value="2"/>
</dbReference>
<evidence type="ECO:0000256" key="2">
    <source>
        <dbReference type="ARBA" id="ARBA00022741"/>
    </source>
</evidence>
<accession>A0A449B138</accession>
<keyword evidence="9" id="KW-1185">Reference proteome</keyword>